<dbReference type="Pfam" id="PF04397">
    <property type="entry name" value="LytTR"/>
    <property type="match status" value="1"/>
</dbReference>
<dbReference type="SMART" id="SM00850">
    <property type="entry name" value="LytTR"/>
    <property type="match status" value="1"/>
</dbReference>
<dbReference type="PANTHER" id="PTHR37299:SF1">
    <property type="entry name" value="STAGE 0 SPORULATION PROTEIN A HOMOLOG"/>
    <property type="match status" value="1"/>
</dbReference>
<protein>
    <submittedName>
        <fullName evidence="4">LytR/AlgR family response regulator transcription factor</fullName>
    </submittedName>
</protein>
<dbReference type="Pfam" id="PF00072">
    <property type="entry name" value="Response_reg"/>
    <property type="match status" value="1"/>
</dbReference>
<dbReference type="PROSITE" id="PS50110">
    <property type="entry name" value="RESPONSE_REGULATORY"/>
    <property type="match status" value="1"/>
</dbReference>
<evidence type="ECO:0000259" key="2">
    <source>
        <dbReference type="PROSITE" id="PS50110"/>
    </source>
</evidence>
<feature type="domain" description="HTH LytTR-type" evidence="3">
    <location>
        <begin position="142"/>
        <end position="245"/>
    </location>
</feature>
<dbReference type="SUPFAM" id="SSF52172">
    <property type="entry name" value="CheY-like"/>
    <property type="match status" value="1"/>
</dbReference>
<feature type="modified residue" description="4-aspartylphosphate" evidence="1">
    <location>
        <position position="68"/>
    </location>
</feature>
<dbReference type="InterPro" id="IPR001789">
    <property type="entry name" value="Sig_transdc_resp-reg_receiver"/>
</dbReference>
<dbReference type="Proteomes" id="UP001580391">
    <property type="component" value="Unassembled WGS sequence"/>
</dbReference>
<dbReference type="Gene3D" id="3.40.50.2300">
    <property type="match status" value="1"/>
</dbReference>
<feature type="domain" description="Response regulatory" evidence="2">
    <location>
        <begin position="15"/>
        <end position="129"/>
    </location>
</feature>
<dbReference type="InterPro" id="IPR007492">
    <property type="entry name" value="LytTR_DNA-bd_dom"/>
</dbReference>
<dbReference type="EMBL" id="JBHILJ010000006">
    <property type="protein sequence ID" value="MFB5737250.1"/>
    <property type="molecule type" value="Genomic_DNA"/>
</dbReference>
<sequence length="245" mass="28141">MTDYKPNILICCMVRAILVEDDKLMARTIQHYCKEAFGKDLVSLKTFDELTPAIYCIQENPIDLLLLDINLKGQSGYEILKLPEKDSFYTIVISSDKQNAVSAFDFGVLDFVAKPFTRERFLAAIDRMKRASQTDSLRRNSISLKKDGMLEVIRFQDILYLEAAGNFTEIHLKSGRKELVRKTMEAVLAELNSDFFRSHRSFIINLSEVKKILHTKGNNFKVQLGESAEVALSRTRYNLLRKMLD</sequence>
<reference evidence="4 5" key="1">
    <citation type="submission" date="2024-09" db="EMBL/GenBank/DDBJ databases">
        <title>Taxonomic and Genotyping Characterization of Leptospira Strains isolated from Multiple Sources in Colombia highlights the importance of intermediate species.</title>
        <authorList>
            <person name="Torres Higuera L."/>
            <person name="Rojas Tapias D."/>
            <person name="Jimenez Velasquez S."/>
            <person name="Renjifo Ibanez C."/>
        </authorList>
    </citation>
    <scope>NUCLEOTIDE SEQUENCE [LARGE SCALE GENOMIC DNA]</scope>
    <source>
        <strain evidence="4 5">Lep080</strain>
    </source>
</reference>
<proteinExistence type="predicted"/>
<dbReference type="InterPro" id="IPR011006">
    <property type="entry name" value="CheY-like_superfamily"/>
</dbReference>
<dbReference type="PROSITE" id="PS50930">
    <property type="entry name" value="HTH_LYTTR"/>
    <property type="match status" value="1"/>
</dbReference>
<keyword evidence="1" id="KW-0597">Phosphoprotein</keyword>
<evidence type="ECO:0000259" key="3">
    <source>
        <dbReference type="PROSITE" id="PS50930"/>
    </source>
</evidence>
<evidence type="ECO:0000313" key="5">
    <source>
        <dbReference type="Proteomes" id="UP001580391"/>
    </source>
</evidence>
<dbReference type="RefSeq" id="WP_246839047.1">
    <property type="nucleotide sequence ID" value="NZ_JBHILI010000007.1"/>
</dbReference>
<dbReference type="Gene3D" id="2.40.50.1020">
    <property type="entry name" value="LytTr DNA-binding domain"/>
    <property type="match status" value="1"/>
</dbReference>
<evidence type="ECO:0000256" key="1">
    <source>
        <dbReference type="PROSITE-ProRule" id="PRU00169"/>
    </source>
</evidence>
<accession>A0ABV5BPW3</accession>
<dbReference type="PANTHER" id="PTHR37299">
    <property type="entry name" value="TRANSCRIPTIONAL REGULATOR-RELATED"/>
    <property type="match status" value="1"/>
</dbReference>
<dbReference type="InterPro" id="IPR046947">
    <property type="entry name" value="LytR-like"/>
</dbReference>
<comment type="caution">
    <text evidence="4">The sequence shown here is derived from an EMBL/GenBank/DDBJ whole genome shotgun (WGS) entry which is preliminary data.</text>
</comment>
<keyword evidence="5" id="KW-1185">Reference proteome</keyword>
<organism evidence="4 5">
    <name type="scientific">Leptospira wolffii</name>
    <dbReference type="NCBI Taxonomy" id="409998"/>
    <lineage>
        <taxon>Bacteria</taxon>
        <taxon>Pseudomonadati</taxon>
        <taxon>Spirochaetota</taxon>
        <taxon>Spirochaetia</taxon>
        <taxon>Leptospirales</taxon>
        <taxon>Leptospiraceae</taxon>
        <taxon>Leptospira</taxon>
    </lineage>
</organism>
<name>A0ABV5BPW3_9LEPT</name>
<gene>
    <name evidence="4" type="ORF">ACE5IX_12060</name>
</gene>
<dbReference type="SMART" id="SM00448">
    <property type="entry name" value="REC"/>
    <property type="match status" value="1"/>
</dbReference>
<evidence type="ECO:0000313" key="4">
    <source>
        <dbReference type="EMBL" id="MFB5737250.1"/>
    </source>
</evidence>